<dbReference type="InterPro" id="IPR027417">
    <property type="entry name" value="P-loop_NTPase"/>
</dbReference>
<dbReference type="SMART" id="SM00382">
    <property type="entry name" value="AAA"/>
    <property type="match status" value="1"/>
</dbReference>
<dbReference type="AlphaFoldDB" id="A0A7W8G783"/>
<sequence length="280" mass="31836">MIFRKNKISDSENNQPIEARVANSKIYGKGVTKIYTDSKKKTLAIDHVNFDVLENEFVSIVGPSGCGKSTLLKMIGGLDDISEGSIILDNRKLDGPGKDRGMVFQGYSLFPWMTVEENIRFGLKLKKLPKDEQDKIIDKYLEIIGLTQFKKSLPKELSGGMKQRVAIARALANQPEVLLMDEPFGALDPHTKSIMQQLMRKIWQDEHPTIIFVTHDIEEAVFLSTRIFVMSARPGRIMAEIPIYLPYERTLDLKDTPEFIEIRKKINNMLHPSDENDIGE</sequence>
<dbReference type="Proteomes" id="UP000518887">
    <property type="component" value="Unassembled WGS sequence"/>
</dbReference>
<dbReference type="GO" id="GO:0005524">
    <property type="term" value="F:ATP binding"/>
    <property type="evidence" value="ECO:0007669"/>
    <property type="project" value="UniProtKB-KW"/>
</dbReference>
<keyword evidence="1" id="KW-0813">Transport</keyword>
<dbReference type="CDD" id="cd03293">
    <property type="entry name" value="ABC_NrtD_SsuB_transporters"/>
    <property type="match status" value="1"/>
</dbReference>
<dbReference type="PROSITE" id="PS00211">
    <property type="entry name" value="ABC_TRANSPORTER_1"/>
    <property type="match status" value="1"/>
</dbReference>
<name>A0A7W8G783_9SPIR</name>
<dbReference type="PANTHER" id="PTHR42788">
    <property type="entry name" value="TAURINE IMPORT ATP-BINDING PROTEIN-RELATED"/>
    <property type="match status" value="1"/>
</dbReference>
<evidence type="ECO:0000256" key="3">
    <source>
        <dbReference type="ARBA" id="ARBA00022840"/>
    </source>
</evidence>
<evidence type="ECO:0000313" key="5">
    <source>
        <dbReference type="EMBL" id="MBB5225042.1"/>
    </source>
</evidence>
<dbReference type="InterPro" id="IPR003439">
    <property type="entry name" value="ABC_transporter-like_ATP-bd"/>
</dbReference>
<dbReference type="GO" id="GO:0016887">
    <property type="term" value="F:ATP hydrolysis activity"/>
    <property type="evidence" value="ECO:0007669"/>
    <property type="project" value="InterPro"/>
</dbReference>
<dbReference type="EMBL" id="JACHFQ010000001">
    <property type="protein sequence ID" value="MBB5225042.1"/>
    <property type="molecule type" value="Genomic_DNA"/>
</dbReference>
<dbReference type="SUPFAM" id="SSF52540">
    <property type="entry name" value="P-loop containing nucleoside triphosphate hydrolases"/>
    <property type="match status" value="1"/>
</dbReference>
<evidence type="ECO:0000259" key="4">
    <source>
        <dbReference type="PROSITE" id="PS50893"/>
    </source>
</evidence>
<feature type="domain" description="ABC transporter" evidence="4">
    <location>
        <begin position="26"/>
        <end position="257"/>
    </location>
</feature>
<organism evidence="5 6">
    <name type="scientific">Treponema ruminis</name>
    <dbReference type="NCBI Taxonomy" id="744515"/>
    <lineage>
        <taxon>Bacteria</taxon>
        <taxon>Pseudomonadati</taxon>
        <taxon>Spirochaetota</taxon>
        <taxon>Spirochaetia</taxon>
        <taxon>Spirochaetales</taxon>
        <taxon>Treponemataceae</taxon>
        <taxon>Treponema</taxon>
    </lineage>
</organism>
<accession>A0A7W8G783</accession>
<dbReference type="InterPro" id="IPR017871">
    <property type="entry name" value="ABC_transporter-like_CS"/>
</dbReference>
<dbReference type="InterPro" id="IPR050166">
    <property type="entry name" value="ABC_transporter_ATP-bind"/>
</dbReference>
<gene>
    <name evidence="5" type="ORF">HNP76_000382</name>
</gene>
<dbReference type="PANTHER" id="PTHR42788:SF13">
    <property type="entry name" value="ALIPHATIC SULFONATES IMPORT ATP-BINDING PROTEIN SSUB"/>
    <property type="match status" value="1"/>
</dbReference>
<keyword evidence="6" id="KW-1185">Reference proteome</keyword>
<evidence type="ECO:0000256" key="1">
    <source>
        <dbReference type="ARBA" id="ARBA00022448"/>
    </source>
</evidence>
<dbReference type="Pfam" id="PF00005">
    <property type="entry name" value="ABC_tran"/>
    <property type="match status" value="1"/>
</dbReference>
<comment type="caution">
    <text evidence="5">The sequence shown here is derived from an EMBL/GenBank/DDBJ whole genome shotgun (WGS) entry which is preliminary data.</text>
</comment>
<evidence type="ECO:0000313" key="6">
    <source>
        <dbReference type="Proteomes" id="UP000518887"/>
    </source>
</evidence>
<proteinExistence type="predicted"/>
<evidence type="ECO:0000256" key="2">
    <source>
        <dbReference type="ARBA" id="ARBA00022741"/>
    </source>
</evidence>
<keyword evidence="3 5" id="KW-0067">ATP-binding</keyword>
<dbReference type="PROSITE" id="PS50893">
    <property type="entry name" value="ABC_TRANSPORTER_2"/>
    <property type="match status" value="1"/>
</dbReference>
<keyword evidence="2" id="KW-0547">Nucleotide-binding</keyword>
<dbReference type="Gene3D" id="3.40.50.300">
    <property type="entry name" value="P-loop containing nucleotide triphosphate hydrolases"/>
    <property type="match status" value="1"/>
</dbReference>
<dbReference type="RefSeq" id="WP_184656909.1">
    <property type="nucleotide sequence ID" value="NZ_CP031518.1"/>
</dbReference>
<dbReference type="InterPro" id="IPR003593">
    <property type="entry name" value="AAA+_ATPase"/>
</dbReference>
<reference evidence="5 6" key="1">
    <citation type="submission" date="2020-08" db="EMBL/GenBank/DDBJ databases">
        <title>Genomic Encyclopedia of Type Strains, Phase IV (KMG-IV): sequencing the most valuable type-strain genomes for metagenomic binning, comparative biology and taxonomic classification.</title>
        <authorList>
            <person name="Goeker M."/>
        </authorList>
    </citation>
    <scope>NUCLEOTIDE SEQUENCE [LARGE SCALE GENOMIC DNA]</scope>
    <source>
        <strain evidence="5 6">DSM 103462</strain>
    </source>
</reference>
<protein>
    <submittedName>
        <fullName evidence="5">NitT/TauT family transport system ATP-binding protein</fullName>
    </submittedName>
</protein>